<gene>
    <name evidence="1" type="ORF">K470DRAFT_257291</name>
</gene>
<reference evidence="1" key="1">
    <citation type="journal article" date="2020" name="Stud. Mycol.">
        <title>101 Dothideomycetes genomes: a test case for predicting lifestyles and emergence of pathogens.</title>
        <authorList>
            <person name="Haridas S."/>
            <person name="Albert R."/>
            <person name="Binder M."/>
            <person name="Bloem J."/>
            <person name="Labutti K."/>
            <person name="Salamov A."/>
            <person name="Andreopoulos B."/>
            <person name="Baker S."/>
            <person name="Barry K."/>
            <person name="Bills G."/>
            <person name="Bluhm B."/>
            <person name="Cannon C."/>
            <person name="Castanera R."/>
            <person name="Culley D."/>
            <person name="Daum C."/>
            <person name="Ezra D."/>
            <person name="Gonzalez J."/>
            <person name="Henrissat B."/>
            <person name="Kuo A."/>
            <person name="Liang C."/>
            <person name="Lipzen A."/>
            <person name="Lutzoni F."/>
            <person name="Magnuson J."/>
            <person name="Mondo S."/>
            <person name="Nolan M."/>
            <person name="Ohm R."/>
            <person name="Pangilinan J."/>
            <person name="Park H.-J."/>
            <person name="Ramirez L."/>
            <person name="Alfaro M."/>
            <person name="Sun H."/>
            <person name="Tritt A."/>
            <person name="Yoshinaga Y."/>
            <person name="Zwiers L.-H."/>
            <person name="Turgeon B."/>
            <person name="Goodwin S."/>
            <person name="Spatafora J."/>
            <person name="Crous P."/>
            <person name="Grigoriev I."/>
        </authorList>
    </citation>
    <scope>NUCLEOTIDE SEQUENCE</scope>
    <source>
        <strain evidence="1">CBS 480.64</strain>
    </source>
</reference>
<accession>A0A6A7C1M8</accession>
<dbReference type="AlphaFoldDB" id="A0A6A7C1M8"/>
<protein>
    <submittedName>
        <fullName evidence="1">Uncharacterized protein</fullName>
    </submittedName>
</protein>
<evidence type="ECO:0000313" key="2">
    <source>
        <dbReference type="Proteomes" id="UP000799421"/>
    </source>
</evidence>
<dbReference type="Proteomes" id="UP000799421">
    <property type="component" value="Unassembled WGS sequence"/>
</dbReference>
<dbReference type="EMBL" id="MU005975">
    <property type="protein sequence ID" value="KAF2861137.1"/>
    <property type="molecule type" value="Genomic_DNA"/>
</dbReference>
<name>A0A6A7C1M8_9PEZI</name>
<keyword evidence="2" id="KW-1185">Reference proteome</keyword>
<sequence length="133" mass="15070">MDTRAKEDVEFAPQDGTPFHEDFGPFLRAPHSAKKFCIKHGACAVQLNVNSWQDGVTAVRGKRWNALEVWTMKLAGFSRRHNFHVSANYYVAVGYYGIPRDSRRRKPTSLEWSTLSLSSTNWKDAPFPPPGSD</sequence>
<organism evidence="1 2">
    <name type="scientific">Piedraia hortae CBS 480.64</name>
    <dbReference type="NCBI Taxonomy" id="1314780"/>
    <lineage>
        <taxon>Eukaryota</taxon>
        <taxon>Fungi</taxon>
        <taxon>Dikarya</taxon>
        <taxon>Ascomycota</taxon>
        <taxon>Pezizomycotina</taxon>
        <taxon>Dothideomycetes</taxon>
        <taxon>Dothideomycetidae</taxon>
        <taxon>Capnodiales</taxon>
        <taxon>Piedraiaceae</taxon>
        <taxon>Piedraia</taxon>
    </lineage>
</organism>
<evidence type="ECO:0000313" key="1">
    <source>
        <dbReference type="EMBL" id="KAF2861137.1"/>
    </source>
</evidence>
<proteinExistence type="predicted"/>